<dbReference type="Proteomes" id="UP000507140">
    <property type="component" value="Unassembled WGS sequence"/>
</dbReference>
<dbReference type="CDD" id="cd06582">
    <property type="entry name" value="TM_PBP1_LivH_like"/>
    <property type="match status" value="1"/>
</dbReference>
<keyword evidence="2" id="KW-0813">Transport</keyword>
<evidence type="ECO:0000256" key="4">
    <source>
        <dbReference type="ARBA" id="ARBA00022519"/>
    </source>
</evidence>
<comment type="similarity">
    <text evidence="9">Belongs to the binding-protein-dependent transport system permease family. LivHM subfamily.</text>
</comment>
<evidence type="ECO:0000256" key="2">
    <source>
        <dbReference type="ARBA" id="ARBA00022448"/>
    </source>
</evidence>
<feature type="transmembrane region" description="Helical" evidence="10">
    <location>
        <begin position="137"/>
        <end position="161"/>
    </location>
</feature>
<feature type="transmembrane region" description="Helical" evidence="10">
    <location>
        <begin position="192"/>
        <end position="215"/>
    </location>
</feature>
<evidence type="ECO:0000256" key="8">
    <source>
        <dbReference type="ARBA" id="ARBA00023136"/>
    </source>
</evidence>
<evidence type="ECO:0000256" key="10">
    <source>
        <dbReference type="SAM" id="Phobius"/>
    </source>
</evidence>
<keyword evidence="3" id="KW-1003">Cell membrane</keyword>
<keyword evidence="6" id="KW-0029">Amino-acid transport</keyword>
<dbReference type="PANTHER" id="PTHR11795:SF371">
    <property type="entry name" value="HIGH-AFFINITY BRANCHED-CHAIN AMINO ACID TRANSPORT SYSTEM PERMEASE PROTEIN LIVH"/>
    <property type="match status" value="1"/>
</dbReference>
<comment type="caution">
    <text evidence="11">The sequence shown here is derived from an EMBL/GenBank/DDBJ whole genome shotgun (WGS) entry which is preliminary data.</text>
</comment>
<keyword evidence="5 10" id="KW-0812">Transmembrane</keyword>
<dbReference type="EMBL" id="CADIKR010000001">
    <property type="protein sequence ID" value="CAB3830466.1"/>
    <property type="molecule type" value="Genomic_DNA"/>
</dbReference>
<organism evidence="11 12">
    <name type="scientific">Achromobacter mucicolens</name>
    <dbReference type="NCBI Taxonomy" id="1389922"/>
    <lineage>
        <taxon>Bacteria</taxon>
        <taxon>Pseudomonadati</taxon>
        <taxon>Pseudomonadota</taxon>
        <taxon>Betaproteobacteria</taxon>
        <taxon>Burkholderiales</taxon>
        <taxon>Alcaligenaceae</taxon>
        <taxon>Achromobacter</taxon>
    </lineage>
</organism>
<evidence type="ECO:0000256" key="6">
    <source>
        <dbReference type="ARBA" id="ARBA00022970"/>
    </source>
</evidence>
<dbReference type="InterPro" id="IPR052157">
    <property type="entry name" value="BCAA_transport_permease"/>
</dbReference>
<name>A0ABM8L8J3_9BURK</name>
<feature type="transmembrane region" description="Helical" evidence="10">
    <location>
        <begin position="227"/>
        <end position="251"/>
    </location>
</feature>
<dbReference type="Pfam" id="PF02653">
    <property type="entry name" value="BPD_transp_2"/>
    <property type="match status" value="1"/>
</dbReference>
<evidence type="ECO:0000256" key="5">
    <source>
        <dbReference type="ARBA" id="ARBA00022692"/>
    </source>
</evidence>
<evidence type="ECO:0000256" key="9">
    <source>
        <dbReference type="ARBA" id="ARBA00037998"/>
    </source>
</evidence>
<evidence type="ECO:0000313" key="11">
    <source>
        <dbReference type="EMBL" id="CAB3830466.1"/>
    </source>
</evidence>
<feature type="transmembrane region" description="Helical" evidence="10">
    <location>
        <begin position="65"/>
        <end position="86"/>
    </location>
</feature>
<comment type="subcellular location">
    <subcellularLocation>
        <location evidence="1">Cell membrane</location>
        <topology evidence="1">Multi-pass membrane protein</topology>
    </subcellularLocation>
</comment>
<feature type="transmembrane region" description="Helical" evidence="10">
    <location>
        <begin position="263"/>
        <end position="280"/>
    </location>
</feature>
<keyword evidence="4" id="KW-0997">Cell inner membrane</keyword>
<dbReference type="RefSeq" id="WP_056325591.1">
    <property type="nucleotide sequence ID" value="NZ_CADIKS010000002.1"/>
</dbReference>
<dbReference type="InterPro" id="IPR001851">
    <property type="entry name" value="ABC_transp_permease"/>
</dbReference>
<reference evidence="11 12" key="1">
    <citation type="submission" date="2020-04" db="EMBL/GenBank/DDBJ databases">
        <authorList>
            <person name="De Canck E."/>
        </authorList>
    </citation>
    <scope>NUCLEOTIDE SEQUENCE [LARGE SCALE GENOMIC DNA]</scope>
    <source>
        <strain evidence="11 12">LMG 3415</strain>
    </source>
</reference>
<keyword evidence="12" id="KW-1185">Reference proteome</keyword>
<evidence type="ECO:0000313" key="12">
    <source>
        <dbReference type="Proteomes" id="UP000507140"/>
    </source>
</evidence>
<sequence length="292" mass="31368">MELIPILNAVINGIVLGTLLSLPILAITMVFGISRFPNAATGDYMTLGAYTAVATQAWIGSSLVLAVVSASVVTALIAVFFYLWVFRALAKRSNVARLIASLGVAFVVRTTITFFAGQDQYNLEMGRIMRAWNWHGIRILPMDVYILLTAIGALGIAFVILHATPLGRRMRAVADNPDLAAASGIRSRRVMLYLWLLSGFFCGLGGVLLAIKAVVVPELGFELLMPMFAAVILGGIGNPIGAVVGSLIFGISQEIATLYVGPSYKIVIAFLVLLVLLLFRPQGLFGRPIMAR</sequence>
<keyword evidence="7 10" id="KW-1133">Transmembrane helix</keyword>
<evidence type="ECO:0000256" key="7">
    <source>
        <dbReference type="ARBA" id="ARBA00022989"/>
    </source>
</evidence>
<protein>
    <submittedName>
        <fullName evidence="11">High-affinity branched-chain amino acid transport system permease protein LivH</fullName>
    </submittedName>
</protein>
<proteinExistence type="inferred from homology"/>
<feature type="transmembrane region" description="Helical" evidence="10">
    <location>
        <begin position="98"/>
        <end position="117"/>
    </location>
</feature>
<evidence type="ECO:0000256" key="1">
    <source>
        <dbReference type="ARBA" id="ARBA00004651"/>
    </source>
</evidence>
<accession>A0ABM8L8J3</accession>
<keyword evidence="8 10" id="KW-0472">Membrane</keyword>
<gene>
    <name evidence="11" type="primary">livH_9</name>
    <name evidence="11" type="ORF">LMG3415_00891</name>
</gene>
<evidence type="ECO:0000256" key="3">
    <source>
        <dbReference type="ARBA" id="ARBA00022475"/>
    </source>
</evidence>
<dbReference type="PANTHER" id="PTHR11795">
    <property type="entry name" value="BRANCHED-CHAIN AMINO ACID TRANSPORT SYSTEM PERMEASE PROTEIN LIVH"/>
    <property type="match status" value="1"/>
</dbReference>
<feature type="transmembrane region" description="Helical" evidence="10">
    <location>
        <begin position="6"/>
        <end position="31"/>
    </location>
</feature>